<name>A0A409YX12_9AGAR</name>
<accession>A0A409YX12</accession>
<evidence type="ECO:0000313" key="1">
    <source>
        <dbReference type="EMBL" id="PPR07585.1"/>
    </source>
</evidence>
<dbReference type="InParanoid" id="A0A409YX12"/>
<gene>
    <name evidence="1" type="ORF">CVT26_002258</name>
</gene>
<organism evidence="1 2">
    <name type="scientific">Gymnopilus dilepis</name>
    <dbReference type="NCBI Taxonomy" id="231916"/>
    <lineage>
        <taxon>Eukaryota</taxon>
        <taxon>Fungi</taxon>
        <taxon>Dikarya</taxon>
        <taxon>Basidiomycota</taxon>
        <taxon>Agaricomycotina</taxon>
        <taxon>Agaricomycetes</taxon>
        <taxon>Agaricomycetidae</taxon>
        <taxon>Agaricales</taxon>
        <taxon>Agaricineae</taxon>
        <taxon>Hymenogastraceae</taxon>
        <taxon>Gymnopilus</taxon>
    </lineage>
</organism>
<dbReference type="EMBL" id="NHYE01000079">
    <property type="protein sequence ID" value="PPR07585.1"/>
    <property type="molecule type" value="Genomic_DNA"/>
</dbReference>
<comment type="caution">
    <text evidence="1">The sequence shown here is derived from an EMBL/GenBank/DDBJ whole genome shotgun (WGS) entry which is preliminary data.</text>
</comment>
<reference evidence="1 2" key="1">
    <citation type="journal article" date="2018" name="Evol. Lett.">
        <title>Horizontal gene cluster transfer increased hallucinogenic mushroom diversity.</title>
        <authorList>
            <person name="Reynolds H.T."/>
            <person name="Vijayakumar V."/>
            <person name="Gluck-Thaler E."/>
            <person name="Korotkin H.B."/>
            <person name="Matheny P.B."/>
            <person name="Slot J.C."/>
        </authorList>
    </citation>
    <scope>NUCLEOTIDE SEQUENCE [LARGE SCALE GENOMIC DNA]</scope>
    <source>
        <strain evidence="1 2">SRW20</strain>
    </source>
</reference>
<evidence type="ECO:0000313" key="2">
    <source>
        <dbReference type="Proteomes" id="UP000284706"/>
    </source>
</evidence>
<dbReference type="AlphaFoldDB" id="A0A409YX12"/>
<sequence length="536" mass="58387">MDVVANAAGLQPTILLQGRILAPRAVDRVIIFDGYEAASDDATVDEIFLYIRGFVDWSTMCIVEQTFDSFSQPAISRMCQISVPWPPARDLSGASSACAASYSWASSRLVHVVHFATAARPSTAYPHDADQEIALPRWLTGEKNLVSESEIPLCESWRVIEEYSDDRRAGSRITPLSTRQGRFEDCLPQRNPQHAVKAFKGTDRDVHLQTFVALSHVDLLFGTHLSSSLLFRSSFRHLLPAIHPLWDRLPQHKRLATPAFARSSNGSPALVPSAGGTRTDYLAPARSSWLTDTWEAAVGRLGAAIEGVFVRRLQSRLSVDLRYVRSLDTSRRFCCAPETSQGSPNLVLASSSQAAELPMSISSTNPIITASAGSRVAIAVSLDKTRARKRIVSELDRGCGGLDGGLVWQTAVLVDLQSVTLSPEYKQARIRRLLKHRRPLSSPSASRQRLQIVASPRVADPSSALRELSSCGTTASISLVKTKSLFAAIVDDQLPVFSQDPVGSRVLPASAVYDAKLKSTFKVSSRTGPSRCGPVQ</sequence>
<protein>
    <submittedName>
        <fullName evidence="1">Uncharacterized protein</fullName>
    </submittedName>
</protein>
<proteinExistence type="predicted"/>
<keyword evidence="2" id="KW-1185">Reference proteome</keyword>
<dbReference type="Proteomes" id="UP000284706">
    <property type="component" value="Unassembled WGS sequence"/>
</dbReference>